<gene>
    <name evidence="2" type="ordered locus">cce_1724</name>
</gene>
<dbReference type="KEGG" id="cyt:cce_1724"/>
<dbReference type="EMBL" id="CP000806">
    <property type="protein sequence ID" value="ACB51074.1"/>
    <property type="molecule type" value="Genomic_DNA"/>
</dbReference>
<reference evidence="2 3" key="1">
    <citation type="journal article" date="2008" name="Proc. Natl. Acad. Sci. U.S.A.">
        <title>The genome of Cyanothece 51142, a unicellular diazotrophic cyanobacterium important in the marine nitrogen cycle.</title>
        <authorList>
            <person name="Welsh E.A."/>
            <person name="Liberton M."/>
            <person name="Stoeckel J."/>
            <person name="Loh T."/>
            <person name="Elvitigala T."/>
            <person name="Wang C."/>
            <person name="Wollam A."/>
            <person name="Fulton R.S."/>
            <person name="Clifton S.W."/>
            <person name="Jacobs J.M."/>
            <person name="Aurora R."/>
            <person name="Ghosh B.K."/>
            <person name="Sherman L.A."/>
            <person name="Smith R.D."/>
            <person name="Wilson R.K."/>
            <person name="Pakrasi H.B."/>
        </authorList>
    </citation>
    <scope>NUCLEOTIDE SEQUENCE [LARGE SCALE GENOMIC DNA]</scope>
    <source>
        <strain evidence="3">ATCC 51142 / BH68</strain>
    </source>
</reference>
<accession>B1WYQ7</accession>
<protein>
    <submittedName>
        <fullName evidence="2">Uncharacterized protein</fullName>
    </submittedName>
</protein>
<dbReference type="Gene3D" id="1.25.40.10">
    <property type="entry name" value="Tetratricopeptide repeat domain"/>
    <property type="match status" value="1"/>
</dbReference>
<evidence type="ECO:0000313" key="3">
    <source>
        <dbReference type="Proteomes" id="UP000001203"/>
    </source>
</evidence>
<dbReference type="InterPro" id="IPR011990">
    <property type="entry name" value="TPR-like_helical_dom_sf"/>
</dbReference>
<dbReference type="eggNOG" id="ENOG502ZNY9">
    <property type="taxonomic scope" value="Bacteria"/>
</dbReference>
<dbReference type="AlphaFoldDB" id="B1WYQ7"/>
<keyword evidence="3" id="KW-1185">Reference proteome</keyword>
<dbReference type="Proteomes" id="UP000001203">
    <property type="component" value="Chromosome circular"/>
</dbReference>
<feature type="region of interest" description="Disordered" evidence="1">
    <location>
        <begin position="63"/>
        <end position="85"/>
    </location>
</feature>
<proteinExistence type="predicted"/>
<dbReference type="HOGENOM" id="CLU_099414_0_1_3"/>
<dbReference type="STRING" id="43989.cce_1724"/>
<name>B1WYQ7_CROS5</name>
<organism evidence="2 3">
    <name type="scientific">Crocosphaera subtropica (strain ATCC 51142 / BH68)</name>
    <name type="common">Cyanothece sp. (strain ATCC 51142)</name>
    <dbReference type="NCBI Taxonomy" id="43989"/>
    <lineage>
        <taxon>Bacteria</taxon>
        <taxon>Bacillati</taxon>
        <taxon>Cyanobacteriota</taxon>
        <taxon>Cyanophyceae</taxon>
        <taxon>Oscillatoriophycideae</taxon>
        <taxon>Chroococcales</taxon>
        <taxon>Aphanothecaceae</taxon>
        <taxon>Crocosphaera</taxon>
        <taxon>Crocosphaera subtropica</taxon>
    </lineage>
</organism>
<evidence type="ECO:0000313" key="2">
    <source>
        <dbReference type="EMBL" id="ACB51074.1"/>
    </source>
</evidence>
<evidence type="ECO:0000256" key="1">
    <source>
        <dbReference type="SAM" id="MobiDB-lite"/>
    </source>
</evidence>
<sequence>MFPTNVKISHRFLKVSFYLFVLFSHTMLKSCLFSLSLPSIVAVSSILGIGISGSVSAQIVAQETPSDATEVPSDDPSDPNNLRPLTQADSLLSLQGGEKLMNEATEAINQENYDLAVSKLQQARKVFNQLSNFHLQLANSFSGIDTNVYDAQRASALETGQMRDSATYQLALVHRAQDQPELAVPLLVQIIRSQNPTTDLGKKSYQQLYELGFVDVPFADEAQAATSN</sequence>